<evidence type="ECO:0000256" key="4">
    <source>
        <dbReference type="ARBA" id="ARBA00004496"/>
    </source>
</evidence>
<dbReference type="GO" id="GO:0003723">
    <property type="term" value="F:RNA binding"/>
    <property type="evidence" value="ECO:0007669"/>
    <property type="project" value="UniProtKB-UniRule"/>
</dbReference>
<evidence type="ECO:0000256" key="1">
    <source>
        <dbReference type="ARBA" id="ARBA00000077"/>
    </source>
</evidence>
<dbReference type="GO" id="GO:0005737">
    <property type="term" value="C:cytoplasm"/>
    <property type="evidence" value="ECO:0007669"/>
    <property type="project" value="UniProtKB-SubCell"/>
</dbReference>
<comment type="cofactor">
    <cofactor evidence="2">
        <name>Mg(2+)</name>
        <dbReference type="ChEBI" id="CHEBI:18420"/>
    </cofactor>
</comment>
<dbReference type="Gene3D" id="3.30.420.10">
    <property type="entry name" value="Ribonuclease H-like superfamily/Ribonuclease H"/>
    <property type="match status" value="1"/>
</dbReference>
<reference evidence="18 19" key="1">
    <citation type="submission" date="2018-06" db="EMBL/GenBank/DDBJ databases">
        <title>Genomic Encyclopedia of Type Strains, Phase IV (KMG-IV): sequencing the most valuable type-strain genomes for metagenomic binning, comparative biology and taxonomic classification.</title>
        <authorList>
            <person name="Goeker M."/>
        </authorList>
    </citation>
    <scope>NUCLEOTIDE SEQUENCE [LARGE SCALE GENOMIC DNA]</scope>
    <source>
        <strain evidence="18 19">DSM 5</strain>
    </source>
</reference>
<organism evidence="18 19">
    <name type="scientific">Psychrobacillus insolitus</name>
    <dbReference type="NCBI Taxonomy" id="1461"/>
    <lineage>
        <taxon>Bacteria</taxon>
        <taxon>Bacillati</taxon>
        <taxon>Bacillota</taxon>
        <taxon>Bacilli</taxon>
        <taxon>Bacillales</taxon>
        <taxon>Bacillaceae</taxon>
        <taxon>Psychrobacillus</taxon>
    </lineage>
</organism>
<dbReference type="SUPFAM" id="SSF53098">
    <property type="entry name" value="Ribonuclease H-like"/>
    <property type="match status" value="1"/>
</dbReference>
<evidence type="ECO:0000256" key="5">
    <source>
        <dbReference type="ARBA" id="ARBA00007383"/>
    </source>
</evidence>
<dbReference type="EMBL" id="QKZI01000001">
    <property type="protein sequence ID" value="PZX07954.1"/>
    <property type="molecule type" value="Genomic_DNA"/>
</dbReference>
<feature type="binding site" evidence="14 15">
    <location>
        <position position="76"/>
    </location>
    <ligand>
        <name>a divalent metal cation</name>
        <dbReference type="ChEBI" id="CHEBI:60240"/>
    </ligand>
</feature>
<dbReference type="InterPro" id="IPR036397">
    <property type="entry name" value="RNaseH_sf"/>
</dbReference>
<keyword evidence="19" id="KW-1185">Reference proteome</keyword>
<evidence type="ECO:0000256" key="15">
    <source>
        <dbReference type="PROSITE-ProRule" id="PRU01319"/>
    </source>
</evidence>
<evidence type="ECO:0000313" key="19">
    <source>
        <dbReference type="Proteomes" id="UP000248646"/>
    </source>
</evidence>
<evidence type="ECO:0000256" key="6">
    <source>
        <dbReference type="ARBA" id="ARBA00012180"/>
    </source>
</evidence>
<dbReference type="InterPro" id="IPR022898">
    <property type="entry name" value="RNase_HII"/>
</dbReference>
<dbReference type="InterPro" id="IPR001352">
    <property type="entry name" value="RNase_HII/HIII"/>
</dbReference>
<dbReference type="Proteomes" id="UP000248646">
    <property type="component" value="Unassembled WGS sequence"/>
</dbReference>
<dbReference type="AlphaFoldDB" id="A0A2W7MRY8"/>
<dbReference type="PROSITE" id="PS51975">
    <property type="entry name" value="RNASE_H_2"/>
    <property type="match status" value="1"/>
</dbReference>
<dbReference type="HAMAP" id="MF_00052_B">
    <property type="entry name" value="RNase_HII_B"/>
    <property type="match status" value="1"/>
</dbReference>
<evidence type="ECO:0000256" key="8">
    <source>
        <dbReference type="ARBA" id="ARBA00022490"/>
    </source>
</evidence>
<evidence type="ECO:0000256" key="16">
    <source>
        <dbReference type="RuleBase" id="RU003515"/>
    </source>
</evidence>
<dbReference type="EC" id="3.1.26.4" evidence="6 14"/>
<keyword evidence="13 14" id="KW-0464">Manganese</keyword>
<gene>
    <name evidence="14" type="primary">rnhB</name>
    <name evidence="18" type="ORF">C7437_1011076</name>
</gene>
<dbReference type="RefSeq" id="WP_111438554.1">
    <property type="nucleotide sequence ID" value="NZ_QKZI01000001.1"/>
</dbReference>
<keyword evidence="8 14" id="KW-0963">Cytoplasm</keyword>
<feature type="binding site" evidence="14 15">
    <location>
        <position position="168"/>
    </location>
    <ligand>
        <name>a divalent metal cation</name>
        <dbReference type="ChEBI" id="CHEBI:60240"/>
    </ligand>
</feature>
<evidence type="ECO:0000256" key="3">
    <source>
        <dbReference type="ARBA" id="ARBA00004065"/>
    </source>
</evidence>
<proteinExistence type="inferred from homology"/>
<keyword evidence="11 14" id="KW-0255">Endonuclease</keyword>
<evidence type="ECO:0000256" key="13">
    <source>
        <dbReference type="ARBA" id="ARBA00023211"/>
    </source>
</evidence>
<dbReference type="InterPro" id="IPR012337">
    <property type="entry name" value="RNaseH-like_sf"/>
</dbReference>
<evidence type="ECO:0000259" key="17">
    <source>
        <dbReference type="PROSITE" id="PS51975"/>
    </source>
</evidence>
<feature type="binding site" evidence="14 15">
    <location>
        <position position="75"/>
    </location>
    <ligand>
        <name>a divalent metal cation</name>
        <dbReference type="ChEBI" id="CHEBI:60240"/>
    </ligand>
</feature>
<dbReference type="GO" id="GO:0043137">
    <property type="term" value="P:DNA replication, removal of RNA primer"/>
    <property type="evidence" value="ECO:0007669"/>
    <property type="project" value="TreeGrafter"/>
</dbReference>
<dbReference type="OrthoDB" id="9803420at2"/>
<dbReference type="GO" id="GO:0004523">
    <property type="term" value="F:RNA-DNA hybrid ribonuclease activity"/>
    <property type="evidence" value="ECO:0007669"/>
    <property type="project" value="UniProtKB-UniRule"/>
</dbReference>
<protein>
    <recommendedName>
        <fullName evidence="7 14">Ribonuclease HII</fullName>
        <shortName evidence="14">RNase HII</shortName>
        <ecNumber evidence="6 14">3.1.26.4</ecNumber>
    </recommendedName>
</protein>
<comment type="cofactor">
    <cofactor evidence="14 15">
        <name>Mn(2+)</name>
        <dbReference type="ChEBI" id="CHEBI:29035"/>
    </cofactor>
    <cofactor evidence="14 15">
        <name>Mg(2+)</name>
        <dbReference type="ChEBI" id="CHEBI:18420"/>
    </cofactor>
    <text evidence="14 15">Manganese or magnesium. Binds 1 divalent metal ion per monomer in the absence of substrate. May bind a second metal ion after substrate binding.</text>
</comment>
<keyword evidence="12 14" id="KW-0378">Hydrolase</keyword>
<evidence type="ECO:0000256" key="12">
    <source>
        <dbReference type="ARBA" id="ARBA00022801"/>
    </source>
</evidence>
<comment type="caution">
    <text evidence="18">The sequence shown here is derived from an EMBL/GenBank/DDBJ whole genome shotgun (WGS) entry which is preliminary data.</text>
</comment>
<dbReference type="NCBIfam" id="NF000595">
    <property type="entry name" value="PRK00015.1-3"/>
    <property type="match status" value="1"/>
</dbReference>
<evidence type="ECO:0000256" key="9">
    <source>
        <dbReference type="ARBA" id="ARBA00022722"/>
    </source>
</evidence>
<accession>A0A2W7MRY8</accession>
<keyword evidence="9 14" id="KW-0540">Nuclease</keyword>
<evidence type="ECO:0000256" key="10">
    <source>
        <dbReference type="ARBA" id="ARBA00022723"/>
    </source>
</evidence>
<dbReference type="InterPro" id="IPR024567">
    <property type="entry name" value="RNase_HII/HIII_dom"/>
</dbReference>
<dbReference type="GO" id="GO:0030145">
    <property type="term" value="F:manganese ion binding"/>
    <property type="evidence" value="ECO:0007669"/>
    <property type="project" value="UniProtKB-UniRule"/>
</dbReference>
<evidence type="ECO:0000256" key="2">
    <source>
        <dbReference type="ARBA" id="ARBA00001946"/>
    </source>
</evidence>
<keyword evidence="10 14" id="KW-0479">Metal-binding</keyword>
<comment type="catalytic activity">
    <reaction evidence="1 14 15 16">
        <text>Endonucleolytic cleavage to 5'-phosphomonoester.</text>
        <dbReference type="EC" id="3.1.26.4"/>
    </reaction>
</comment>
<dbReference type="NCBIfam" id="NF000594">
    <property type="entry name" value="PRK00015.1-1"/>
    <property type="match status" value="1"/>
</dbReference>
<dbReference type="PANTHER" id="PTHR10954:SF18">
    <property type="entry name" value="RIBONUCLEASE HII"/>
    <property type="match status" value="1"/>
</dbReference>
<evidence type="ECO:0000256" key="11">
    <source>
        <dbReference type="ARBA" id="ARBA00022759"/>
    </source>
</evidence>
<evidence type="ECO:0000313" key="18">
    <source>
        <dbReference type="EMBL" id="PZX07954.1"/>
    </source>
</evidence>
<dbReference type="Pfam" id="PF01351">
    <property type="entry name" value="RNase_HII"/>
    <property type="match status" value="1"/>
</dbReference>
<comment type="similarity">
    <text evidence="5 14 16">Belongs to the RNase HII family.</text>
</comment>
<sequence length="264" mass="29776">MFSLKEMKEKFANATEQEPWMDEVENDHRVGAQKLYSSWLNKQKLRMLEKQEHQEKIMFDASYRKLATDLVAGVDEAGRGPLAGPVVTAAVILGENLEQLIGVNDSKQISKESRNKLAQIIKENALSYSIHFQSVNKIDELNIYEATKQSMTEAVLSLNIRPSVVIVDAMTLPINIETHSIIKGDEKSLAIAAASILAKTARDSYMDLLHEEYPMYCFNKHAGYGTKLHVEMLHTYGPTEHHRKTFEPIKSMIKESASANVCHD</sequence>
<comment type="function">
    <text evidence="3 14 16">Endonuclease that specifically degrades the RNA of RNA-DNA hybrids.</text>
</comment>
<feature type="domain" description="RNase H type-2" evidence="17">
    <location>
        <begin position="69"/>
        <end position="258"/>
    </location>
</feature>
<dbReference type="FunFam" id="3.30.420.10:FF:000006">
    <property type="entry name" value="Ribonuclease HII"/>
    <property type="match status" value="1"/>
</dbReference>
<dbReference type="GO" id="GO:0006298">
    <property type="term" value="P:mismatch repair"/>
    <property type="evidence" value="ECO:0007669"/>
    <property type="project" value="TreeGrafter"/>
</dbReference>
<evidence type="ECO:0000256" key="7">
    <source>
        <dbReference type="ARBA" id="ARBA00019179"/>
    </source>
</evidence>
<name>A0A2W7MRY8_9BACI</name>
<evidence type="ECO:0000256" key="14">
    <source>
        <dbReference type="HAMAP-Rule" id="MF_00052"/>
    </source>
</evidence>
<comment type="subcellular location">
    <subcellularLocation>
        <location evidence="4 14">Cytoplasm</location>
    </subcellularLocation>
</comment>
<dbReference type="GO" id="GO:0032299">
    <property type="term" value="C:ribonuclease H2 complex"/>
    <property type="evidence" value="ECO:0007669"/>
    <property type="project" value="TreeGrafter"/>
</dbReference>
<dbReference type="PANTHER" id="PTHR10954">
    <property type="entry name" value="RIBONUCLEASE H2 SUBUNIT A"/>
    <property type="match status" value="1"/>
</dbReference>
<dbReference type="CDD" id="cd07182">
    <property type="entry name" value="RNase_HII_bacteria_HII_like"/>
    <property type="match status" value="1"/>
</dbReference>